<dbReference type="OrthoDB" id="8996492at2"/>
<feature type="domain" description="DUF58" evidence="1">
    <location>
        <begin position="49"/>
        <end position="252"/>
    </location>
</feature>
<protein>
    <recommendedName>
        <fullName evidence="1">DUF58 domain-containing protein</fullName>
    </recommendedName>
</protein>
<evidence type="ECO:0000313" key="3">
    <source>
        <dbReference type="Proteomes" id="UP000245081"/>
    </source>
</evidence>
<sequence>MIPEYSKPFTYAVSWKSSSQHLGDHRGTERGLGFEYRSNVPLVDYPDPRRLDLRQTLRDPYEQIQVRLYNQDNTTPVYAVCDLSGSMQYKGQQRKLDKAREIAASVALSAFNMGDVFSFIAYDSEVLEDYTLPLSHHLHQAMEVIDALKEHSHRRVGGEGVLEVPQFLSQSRSLVIWISDFHMPLPLLEQALNAMSRHQIVPVVLWDAKEYRQLPKFGFGTMIDPESGENRTVFFRQALREKFLAAFEARREALKEVFLRFDCPPLFMEAGYSADIMSAYFEQYASL</sequence>
<dbReference type="AlphaFoldDB" id="A0A2R5FB38"/>
<dbReference type="Proteomes" id="UP000245081">
    <property type="component" value="Unassembled WGS sequence"/>
</dbReference>
<keyword evidence="3" id="KW-1185">Reference proteome</keyword>
<comment type="caution">
    <text evidence="2">The sequence shown here is derived from an EMBL/GenBank/DDBJ whole genome shotgun (WGS) entry which is preliminary data.</text>
</comment>
<dbReference type="SUPFAM" id="SSF53300">
    <property type="entry name" value="vWA-like"/>
    <property type="match status" value="1"/>
</dbReference>
<dbReference type="PANTHER" id="PTHR33608">
    <property type="entry name" value="BLL2464 PROTEIN"/>
    <property type="match status" value="1"/>
</dbReference>
<dbReference type="PANTHER" id="PTHR33608:SF6">
    <property type="entry name" value="BLL2464 PROTEIN"/>
    <property type="match status" value="1"/>
</dbReference>
<dbReference type="InterPro" id="IPR002881">
    <property type="entry name" value="DUF58"/>
</dbReference>
<dbReference type="EMBL" id="BDOQ01000003">
    <property type="protein sequence ID" value="GBG13844.1"/>
    <property type="molecule type" value="Genomic_DNA"/>
</dbReference>
<organism evidence="2 3">
    <name type="scientific">Novimethylophilus kurashikiensis</name>
    <dbReference type="NCBI Taxonomy" id="1825523"/>
    <lineage>
        <taxon>Bacteria</taxon>
        <taxon>Pseudomonadati</taxon>
        <taxon>Pseudomonadota</taxon>
        <taxon>Betaproteobacteria</taxon>
        <taxon>Nitrosomonadales</taxon>
        <taxon>Methylophilaceae</taxon>
        <taxon>Novimethylophilus</taxon>
    </lineage>
</organism>
<dbReference type="Pfam" id="PF01882">
    <property type="entry name" value="DUF58"/>
    <property type="match status" value="1"/>
</dbReference>
<dbReference type="RefSeq" id="WP_109015000.1">
    <property type="nucleotide sequence ID" value="NZ_BDOQ01000003.1"/>
</dbReference>
<dbReference type="InterPro" id="IPR036465">
    <property type="entry name" value="vWFA_dom_sf"/>
</dbReference>
<evidence type="ECO:0000259" key="1">
    <source>
        <dbReference type="Pfam" id="PF01882"/>
    </source>
</evidence>
<proteinExistence type="predicted"/>
<name>A0A2R5FB38_9PROT</name>
<evidence type="ECO:0000313" key="2">
    <source>
        <dbReference type="EMBL" id="GBG13844.1"/>
    </source>
</evidence>
<accession>A0A2R5FB38</accession>
<gene>
    <name evidence="2" type="ORF">NMK_1396</name>
</gene>
<reference evidence="2 3" key="1">
    <citation type="journal article" date="2018" name="Environ. Microbiol.">
        <title>Isolation and genomic characterization of Novimethylophilus kurashikiensis gen. nov. sp. nov., a new lanthanide-dependent methylotrophic species of Methylophilaceae.</title>
        <authorList>
            <person name="Lv H."/>
            <person name="Sahin N."/>
            <person name="Tani A."/>
        </authorList>
    </citation>
    <scope>NUCLEOTIDE SEQUENCE [LARGE SCALE GENOMIC DNA]</scope>
    <source>
        <strain evidence="2 3">La2-4</strain>
    </source>
</reference>